<comment type="caution">
    <text evidence="2">The sequence shown here is derived from an EMBL/GenBank/DDBJ whole genome shotgun (WGS) entry which is preliminary data.</text>
</comment>
<reference evidence="2" key="1">
    <citation type="journal article" date="2020" name="Fungal Divers.">
        <title>Resolving the Mortierellaceae phylogeny through synthesis of multi-gene phylogenetics and phylogenomics.</title>
        <authorList>
            <person name="Vandepol N."/>
            <person name="Liber J."/>
            <person name="Desiro A."/>
            <person name="Na H."/>
            <person name="Kennedy M."/>
            <person name="Barry K."/>
            <person name="Grigoriev I.V."/>
            <person name="Miller A.N."/>
            <person name="O'Donnell K."/>
            <person name="Stajich J.E."/>
            <person name="Bonito G."/>
        </authorList>
    </citation>
    <scope>NUCLEOTIDE SEQUENCE</scope>
    <source>
        <strain evidence="2">KOD1015</strain>
    </source>
</reference>
<evidence type="ECO:0000313" key="3">
    <source>
        <dbReference type="Proteomes" id="UP000780801"/>
    </source>
</evidence>
<dbReference type="Proteomes" id="UP000780801">
    <property type="component" value="Unassembled WGS sequence"/>
</dbReference>
<dbReference type="EMBL" id="JAABOA010000029">
    <property type="protein sequence ID" value="KAF9586457.1"/>
    <property type="molecule type" value="Genomic_DNA"/>
</dbReference>
<feature type="compositionally biased region" description="Basic and acidic residues" evidence="1">
    <location>
        <begin position="50"/>
        <end position="66"/>
    </location>
</feature>
<evidence type="ECO:0000313" key="2">
    <source>
        <dbReference type="EMBL" id="KAF9586457.1"/>
    </source>
</evidence>
<feature type="region of interest" description="Disordered" evidence="1">
    <location>
        <begin position="1"/>
        <end position="76"/>
    </location>
</feature>
<accession>A0A9P6G3M1</accession>
<organism evidence="2 3">
    <name type="scientific">Lunasporangiospora selenospora</name>
    <dbReference type="NCBI Taxonomy" id="979761"/>
    <lineage>
        <taxon>Eukaryota</taxon>
        <taxon>Fungi</taxon>
        <taxon>Fungi incertae sedis</taxon>
        <taxon>Mucoromycota</taxon>
        <taxon>Mortierellomycotina</taxon>
        <taxon>Mortierellomycetes</taxon>
        <taxon>Mortierellales</taxon>
        <taxon>Mortierellaceae</taxon>
        <taxon>Lunasporangiospora</taxon>
    </lineage>
</organism>
<sequence length="111" mass="12650">MSMQVETSTMIQPTDQFQQYQNHSAMNPLYNIQHNNTGYSNPANELDNEAEQHYYNEQQDEPHQETHPSQPMTDFNRGVEIVPDKDLTGELQLVKDRLSVIASVEVTAVAS</sequence>
<proteinExistence type="predicted"/>
<name>A0A9P6G3M1_9FUNG</name>
<evidence type="ECO:0000256" key="1">
    <source>
        <dbReference type="SAM" id="MobiDB-lite"/>
    </source>
</evidence>
<protein>
    <submittedName>
        <fullName evidence="2">Uncharacterized protein</fullName>
    </submittedName>
</protein>
<keyword evidence="3" id="KW-1185">Reference proteome</keyword>
<gene>
    <name evidence="2" type="ORF">BGW38_004534</name>
</gene>
<dbReference type="AlphaFoldDB" id="A0A9P6G3M1"/>
<feature type="compositionally biased region" description="Polar residues" evidence="1">
    <location>
        <begin position="1"/>
        <end position="43"/>
    </location>
</feature>